<dbReference type="Gene3D" id="2.40.30.170">
    <property type="match status" value="1"/>
</dbReference>
<dbReference type="InterPro" id="IPR058982">
    <property type="entry name" value="Beta-barrel_AprE"/>
</dbReference>
<dbReference type="PANTHER" id="PTHR30386">
    <property type="entry name" value="MEMBRANE FUSION SUBUNIT OF EMRAB-TOLC MULTIDRUG EFFLUX PUMP"/>
    <property type="match status" value="1"/>
</dbReference>
<sequence length="471" mass="51584">MTFVRLLAWKPDRRLLAVIGPRVGQARALVSTLITPPAGPTSAHTSLNRQIRAAMILGGVLVFGIGGWACFTSLVGAVIAPGQIVVQSEVKKVQHPVGGVVGALFAREGDVVKAQQVLVRLDDTQIRANLDIIVKSIDELTARRTRDEAEQQGADHLSFPPEFLARAKTDATVAHLVEGETAHFKIRLATREGQKAQLKERVAQLRQEIVGLGNQSGAKDREIALIQDELVGLRELRQKNLVPVSRVTALEREAARLEGERGQLLASTAQAKGKISETELQILQIEQDMRSEVAKDLAEIRGKLSEAVEKRVVAEDQLRHIDLRAPQDGIVHQMSVHTIGGLVTPSEPVMLIVPQADTLAVDVKIQPQDIDHVHVGQLTGLRFSAFNQRTTPEVRGFVDRVSPDVTQDVKTGSSFYTARIAIPDAERQRLGRVSLIPGMPVETFIRTGKRTVISYLTKPLADQVAKAWREN</sequence>
<evidence type="ECO:0000313" key="13">
    <source>
        <dbReference type="EMBL" id="GEP11616.1"/>
    </source>
</evidence>
<feature type="transmembrane region" description="Helical" evidence="9">
    <location>
        <begin position="54"/>
        <end position="80"/>
    </location>
</feature>
<feature type="domain" description="AprE-like long alpha-helical hairpin" evidence="11">
    <location>
        <begin position="127"/>
        <end position="317"/>
    </location>
</feature>
<comment type="similarity">
    <text evidence="2 9">Belongs to the membrane fusion protein (MFP) (TC 8.A.1) family.</text>
</comment>
<dbReference type="InterPro" id="IPR010129">
    <property type="entry name" value="T1SS_HlyD"/>
</dbReference>
<dbReference type="PANTHER" id="PTHR30386:SF17">
    <property type="entry name" value="ALKALINE PROTEASE SECRETION PROTEIN APRE"/>
    <property type="match status" value="1"/>
</dbReference>
<dbReference type="PRINTS" id="PR01490">
    <property type="entry name" value="RTXTOXIND"/>
</dbReference>
<dbReference type="GO" id="GO:0005886">
    <property type="term" value="C:plasma membrane"/>
    <property type="evidence" value="ECO:0007669"/>
    <property type="project" value="UniProtKB-SubCell"/>
</dbReference>
<dbReference type="NCBIfam" id="TIGR01843">
    <property type="entry name" value="type_I_hlyD"/>
    <property type="match status" value="1"/>
</dbReference>
<dbReference type="InterPro" id="IPR058781">
    <property type="entry name" value="HH_AprE-like"/>
</dbReference>
<keyword evidence="3 9" id="KW-0813">Transport</keyword>
<gene>
    <name evidence="13" type="ORF">MGN01_34610</name>
</gene>
<feature type="coiled-coil region" evidence="10">
    <location>
        <begin position="188"/>
        <end position="215"/>
    </location>
</feature>
<evidence type="ECO:0000256" key="8">
    <source>
        <dbReference type="ARBA" id="ARBA00023136"/>
    </source>
</evidence>
<reference evidence="13 14" key="1">
    <citation type="submission" date="2019-07" db="EMBL/GenBank/DDBJ databases">
        <title>Whole genome shotgun sequence of Methylobacterium gnaphalii NBRC 107716.</title>
        <authorList>
            <person name="Hosoyama A."/>
            <person name="Uohara A."/>
            <person name="Ohji S."/>
            <person name="Ichikawa N."/>
        </authorList>
    </citation>
    <scope>NUCLEOTIDE SEQUENCE [LARGE SCALE GENOMIC DNA]</scope>
    <source>
        <strain evidence="13 14">NBRC 107716</strain>
    </source>
</reference>
<dbReference type="SUPFAM" id="SSF111369">
    <property type="entry name" value="HlyD-like secretion proteins"/>
    <property type="match status" value="1"/>
</dbReference>
<comment type="caution">
    <text evidence="13">The sequence shown here is derived from an EMBL/GenBank/DDBJ whole genome shotgun (WGS) entry which is preliminary data.</text>
</comment>
<dbReference type="InterPro" id="IPR050739">
    <property type="entry name" value="MFP"/>
</dbReference>
<keyword evidence="4 9" id="KW-1003">Cell membrane</keyword>
<keyword evidence="7 9" id="KW-1133">Transmembrane helix</keyword>
<dbReference type="OrthoDB" id="9810980at2"/>
<dbReference type="AlphaFoldDB" id="A0A512JNT5"/>
<dbReference type="GO" id="GO:0015031">
    <property type="term" value="P:protein transport"/>
    <property type="evidence" value="ECO:0007669"/>
    <property type="project" value="InterPro"/>
</dbReference>
<evidence type="ECO:0000256" key="10">
    <source>
        <dbReference type="SAM" id="Coils"/>
    </source>
</evidence>
<evidence type="ECO:0000256" key="1">
    <source>
        <dbReference type="ARBA" id="ARBA00004377"/>
    </source>
</evidence>
<evidence type="ECO:0000256" key="9">
    <source>
        <dbReference type="RuleBase" id="RU365093"/>
    </source>
</evidence>
<evidence type="ECO:0000256" key="2">
    <source>
        <dbReference type="ARBA" id="ARBA00009477"/>
    </source>
</evidence>
<dbReference type="Gene3D" id="2.40.50.100">
    <property type="match status" value="1"/>
</dbReference>
<evidence type="ECO:0000256" key="5">
    <source>
        <dbReference type="ARBA" id="ARBA00022519"/>
    </source>
</evidence>
<keyword evidence="14" id="KW-1185">Reference proteome</keyword>
<evidence type="ECO:0000256" key="3">
    <source>
        <dbReference type="ARBA" id="ARBA00022448"/>
    </source>
</evidence>
<keyword evidence="5 9" id="KW-0997">Cell inner membrane</keyword>
<evidence type="ECO:0000256" key="4">
    <source>
        <dbReference type="ARBA" id="ARBA00022475"/>
    </source>
</evidence>
<feature type="domain" description="AprE-like beta-barrel" evidence="12">
    <location>
        <begin position="359"/>
        <end position="448"/>
    </location>
</feature>
<accession>A0A512JNT5</accession>
<dbReference type="Pfam" id="PF25994">
    <property type="entry name" value="HH_AprE"/>
    <property type="match status" value="1"/>
</dbReference>
<keyword evidence="8 9" id="KW-0472">Membrane</keyword>
<dbReference type="Pfam" id="PF26002">
    <property type="entry name" value="Beta-barrel_AprE"/>
    <property type="match status" value="1"/>
</dbReference>
<dbReference type="EMBL" id="BJZV01000021">
    <property type="protein sequence ID" value="GEP11616.1"/>
    <property type="molecule type" value="Genomic_DNA"/>
</dbReference>
<keyword evidence="10" id="KW-0175">Coiled coil</keyword>
<proteinExistence type="inferred from homology"/>
<dbReference type="Proteomes" id="UP000321750">
    <property type="component" value="Unassembled WGS sequence"/>
</dbReference>
<organism evidence="13 14">
    <name type="scientific">Methylobacterium gnaphalii</name>
    <dbReference type="NCBI Taxonomy" id="1010610"/>
    <lineage>
        <taxon>Bacteria</taxon>
        <taxon>Pseudomonadati</taxon>
        <taxon>Pseudomonadota</taxon>
        <taxon>Alphaproteobacteria</taxon>
        <taxon>Hyphomicrobiales</taxon>
        <taxon>Methylobacteriaceae</taxon>
        <taxon>Methylobacterium</taxon>
    </lineage>
</organism>
<comment type="subcellular location">
    <subcellularLocation>
        <location evidence="1 9">Cell inner membrane</location>
        <topology evidence="1 9">Single-pass membrane protein</topology>
    </subcellularLocation>
</comment>
<evidence type="ECO:0000259" key="11">
    <source>
        <dbReference type="Pfam" id="PF25994"/>
    </source>
</evidence>
<keyword evidence="6 9" id="KW-0812">Transmembrane</keyword>
<protein>
    <recommendedName>
        <fullName evidence="9">Membrane fusion protein (MFP) family protein</fullName>
    </recommendedName>
</protein>
<evidence type="ECO:0000259" key="12">
    <source>
        <dbReference type="Pfam" id="PF26002"/>
    </source>
</evidence>
<name>A0A512JNT5_9HYPH</name>
<evidence type="ECO:0000256" key="6">
    <source>
        <dbReference type="ARBA" id="ARBA00022692"/>
    </source>
</evidence>
<evidence type="ECO:0000256" key="7">
    <source>
        <dbReference type="ARBA" id="ARBA00022989"/>
    </source>
</evidence>
<evidence type="ECO:0000313" key="14">
    <source>
        <dbReference type="Proteomes" id="UP000321750"/>
    </source>
</evidence>